<dbReference type="PANTHER" id="PTHR30246:SF1">
    <property type="entry name" value="2-DEHYDRO-3-DEOXY-6-PHOSPHOGALACTONATE ALDOLASE-RELATED"/>
    <property type="match status" value="1"/>
</dbReference>
<accession>A0ABW3TZU6</accession>
<sequence>MKSILNRISEEKIVAIIRAESTENLIPTVDSLYKGGIRVVEVTMNTPGAIKGIESLKALYPDLLIGAGTVLDSETAVLAIMAGASFLLAPTVNQKTIEAANRYDVPLIPGVFTPTEALSAYEAGAKMVKIFPIRSLGPSFLKDLKGPLPFIQTMAVGGISLENAKDYLEAGAMSLGIGSSLVDDGIVQTGNYEEIEKRASRFVEIANNARTTR</sequence>
<evidence type="ECO:0000256" key="3">
    <source>
        <dbReference type="ARBA" id="ARBA00011233"/>
    </source>
</evidence>
<dbReference type="CDD" id="cd00452">
    <property type="entry name" value="KDPG_aldolase"/>
    <property type="match status" value="1"/>
</dbReference>
<dbReference type="PANTHER" id="PTHR30246">
    <property type="entry name" value="2-KETO-3-DEOXY-6-PHOSPHOGLUCONATE ALDOLASE"/>
    <property type="match status" value="1"/>
</dbReference>
<proteinExistence type="inferred from homology"/>
<evidence type="ECO:0000256" key="1">
    <source>
        <dbReference type="ARBA" id="ARBA00004761"/>
    </source>
</evidence>
<dbReference type="Gene3D" id="3.20.20.70">
    <property type="entry name" value="Aldolase class I"/>
    <property type="match status" value="1"/>
</dbReference>
<dbReference type="InterPro" id="IPR013785">
    <property type="entry name" value="Aldolase_TIM"/>
</dbReference>
<gene>
    <name evidence="6" type="ORF">ACFQ38_14065</name>
</gene>
<keyword evidence="7" id="KW-1185">Reference proteome</keyword>
<evidence type="ECO:0000256" key="5">
    <source>
        <dbReference type="ARBA" id="ARBA00023277"/>
    </source>
</evidence>
<comment type="subunit">
    <text evidence="3">Homotrimer.</text>
</comment>
<evidence type="ECO:0000313" key="7">
    <source>
        <dbReference type="Proteomes" id="UP001597231"/>
    </source>
</evidence>
<dbReference type="Pfam" id="PF01081">
    <property type="entry name" value="Aldolase"/>
    <property type="match status" value="1"/>
</dbReference>
<dbReference type="NCBIfam" id="TIGR01182">
    <property type="entry name" value="eda"/>
    <property type="match status" value="1"/>
</dbReference>
<dbReference type="EMBL" id="JBHTLT010000117">
    <property type="protein sequence ID" value="MFD1206220.1"/>
    <property type="molecule type" value="Genomic_DNA"/>
</dbReference>
<protein>
    <submittedName>
        <fullName evidence="6">Bifunctional 4-hydroxy-2-oxoglutarate aldolase/2-dehydro-3-deoxy-phosphogluconate aldolase</fullName>
    </submittedName>
</protein>
<evidence type="ECO:0000313" key="6">
    <source>
        <dbReference type="EMBL" id="MFD1206220.1"/>
    </source>
</evidence>
<dbReference type="SUPFAM" id="SSF51569">
    <property type="entry name" value="Aldolase"/>
    <property type="match status" value="1"/>
</dbReference>
<evidence type="ECO:0000256" key="4">
    <source>
        <dbReference type="ARBA" id="ARBA00023239"/>
    </source>
</evidence>
<evidence type="ECO:0000256" key="2">
    <source>
        <dbReference type="ARBA" id="ARBA00006906"/>
    </source>
</evidence>
<dbReference type="InterPro" id="IPR000887">
    <property type="entry name" value="Aldlse_KDPG_KHG"/>
</dbReference>
<organism evidence="6 7">
    <name type="scientific">Sporosarcina contaminans</name>
    <dbReference type="NCBI Taxonomy" id="633403"/>
    <lineage>
        <taxon>Bacteria</taxon>
        <taxon>Bacillati</taxon>
        <taxon>Bacillota</taxon>
        <taxon>Bacilli</taxon>
        <taxon>Bacillales</taxon>
        <taxon>Caryophanaceae</taxon>
        <taxon>Sporosarcina</taxon>
    </lineage>
</organism>
<comment type="pathway">
    <text evidence="1">Carbohydrate acid metabolism.</text>
</comment>
<reference evidence="7" key="1">
    <citation type="journal article" date="2019" name="Int. J. Syst. Evol. Microbiol.">
        <title>The Global Catalogue of Microorganisms (GCM) 10K type strain sequencing project: providing services to taxonomists for standard genome sequencing and annotation.</title>
        <authorList>
            <consortium name="The Broad Institute Genomics Platform"/>
            <consortium name="The Broad Institute Genome Sequencing Center for Infectious Disease"/>
            <person name="Wu L."/>
            <person name="Ma J."/>
        </authorList>
    </citation>
    <scope>NUCLEOTIDE SEQUENCE [LARGE SCALE GENOMIC DNA]</scope>
    <source>
        <strain evidence="7">CCUG 53915</strain>
    </source>
</reference>
<comment type="similarity">
    <text evidence="2">Belongs to the KHG/KDPG aldolase family.</text>
</comment>
<comment type="caution">
    <text evidence="6">The sequence shown here is derived from an EMBL/GenBank/DDBJ whole genome shotgun (WGS) entry which is preliminary data.</text>
</comment>
<name>A0ABW3TZU6_9BACL</name>
<dbReference type="RefSeq" id="WP_336824186.1">
    <property type="nucleotide sequence ID" value="NZ_JBHTLT010000117.1"/>
</dbReference>
<keyword evidence="4" id="KW-0456">Lyase</keyword>
<keyword evidence="5" id="KW-0119">Carbohydrate metabolism</keyword>
<dbReference type="Proteomes" id="UP001597231">
    <property type="component" value="Unassembled WGS sequence"/>
</dbReference>